<dbReference type="AlphaFoldDB" id="A0A368S936"/>
<proteinExistence type="predicted"/>
<name>A0A368S936_SETIT</name>
<dbReference type="OrthoDB" id="719956at2759"/>
<feature type="compositionally biased region" description="Polar residues" evidence="1">
    <location>
        <begin position="79"/>
        <end position="97"/>
    </location>
</feature>
<sequence length="138" mass="15429">MNCISTLYVDNGGSGHATSSRSRRTPIHHASTTHATRSWGKAPATPEASDDSEGNEFEEDDPMYSEQIQLLAMFDAPPVTQTQGESSQRGEVATQQPCRRRAHDHTDIGSANVLLTELRRERRPNDTFTPPDQHCRRR</sequence>
<feature type="region of interest" description="Disordered" evidence="1">
    <location>
        <begin position="7"/>
        <end position="138"/>
    </location>
</feature>
<dbReference type="EMBL" id="CM003535">
    <property type="protein sequence ID" value="RCV38952.1"/>
    <property type="molecule type" value="Genomic_DNA"/>
</dbReference>
<evidence type="ECO:0000313" key="2">
    <source>
        <dbReference type="EMBL" id="RCV38952.1"/>
    </source>
</evidence>
<reference evidence="2" key="2">
    <citation type="submission" date="2015-07" db="EMBL/GenBank/DDBJ databases">
        <authorList>
            <person name="Noorani M."/>
        </authorList>
    </citation>
    <scope>NUCLEOTIDE SEQUENCE</scope>
    <source>
        <strain evidence="2">Yugu1</strain>
    </source>
</reference>
<accession>A0A368S936</accession>
<gene>
    <name evidence="2" type="ORF">SETIT_8G184100v2</name>
</gene>
<organism evidence="2">
    <name type="scientific">Setaria italica</name>
    <name type="common">Foxtail millet</name>
    <name type="synonym">Panicum italicum</name>
    <dbReference type="NCBI Taxonomy" id="4555"/>
    <lineage>
        <taxon>Eukaryota</taxon>
        <taxon>Viridiplantae</taxon>
        <taxon>Streptophyta</taxon>
        <taxon>Embryophyta</taxon>
        <taxon>Tracheophyta</taxon>
        <taxon>Spermatophyta</taxon>
        <taxon>Magnoliopsida</taxon>
        <taxon>Liliopsida</taxon>
        <taxon>Poales</taxon>
        <taxon>Poaceae</taxon>
        <taxon>PACMAD clade</taxon>
        <taxon>Panicoideae</taxon>
        <taxon>Panicodae</taxon>
        <taxon>Paniceae</taxon>
        <taxon>Cenchrinae</taxon>
        <taxon>Setaria</taxon>
    </lineage>
</organism>
<evidence type="ECO:0000256" key="1">
    <source>
        <dbReference type="SAM" id="MobiDB-lite"/>
    </source>
</evidence>
<reference evidence="2" key="1">
    <citation type="journal article" date="2012" name="Nat. Biotechnol.">
        <title>Reference genome sequence of the model plant Setaria.</title>
        <authorList>
            <person name="Bennetzen J.L."/>
            <person name="Schmutz J."/>
            <person name="Wang H."/>
            <person name="Percifield R."/>
            <person name="Hawkins J."/>
            <person name="Pontaroli A.C."/>
            <person name="Estep M."/>
            <person name="Feng L."/>
            <person name="Vaughn J.N."/>
            <person name="Grimwood J."/>
            <person name="Jenkins J."/>
            <person name="Barry K."/>
            <person name="Lindquist E."/>
            <person name="Hellsten U."/>
            <person name="Deshpande S."/>
            <person name="Wang X."/>
            <person name="Wu X."/>
            <person name="Mitros T."/>
            <person name="Triplett J."/>
            <person name="Yang X."/>
            <person name="Ye C.Y."/>
            <person name="Mauro-Herrera M."/>
            <person name="Wang L."/>
            <person name="Li P."/>
            <person name="Sharma M."/>
            <person name="Sharma R."/>
            <person name="Ronald P.C."/>
            <person name="Panaud O."/>
            <person name="Kellogg E.A."/>
            <person name="Brutnell T.P."/>
            <person name="Doust A.N."/>
            <person name="Tuskan G.A."/>
            <person name="Rokhsar D."/>
            <person name="Devos K.M."/>
        </authorList>
    </citation>
    <scope>NUCLEOTIDE SEQUENCE [LARGE SCALE GENOMIC DNA]</scope>
    <source>
        <strain evidence="2">Yugu1</strain>
    </source>
</reference>
<protein>
    <submittedName>
        <fullName evidence="2">Uncharacterized protein</fullName>
    </submittedName>
</protein>
<feature type="compositionally biased region" description="Acidic residues" evidence="1">
    <location>
        <begin position="48"/>
        <end position="63"/>
    </location>
</feature>